<feature type="active site" description="O-(3'-phospho-DNA)-tyrosine intermediate" evidence="11">
    <location>
        <position position="273"/>
    </location>
</feature>
<evidence type="ECO:0000256" key="10">
    <source>
        <dbReference type="ARBA" id="ARBA00023306"/>
    </source>
</evidence>
<feature type="domain" description="Tyr recombinase" evidence="12">
    <location>
        <begin position="106"/>
        <end position="286"/>
    </location>
</feature>
<evidence type="ECO:0000256" key="7">
    <source>
        <dbReference type="ARBA" id="ARBA00022908"/>
    </source>
</evidence>
<comment type="function">
    <text evidence="11">Site-specific tyrosine recombinase, which acts by catalyzing the cutting and rejoining of the recombining DNA molecules. The XerC-XerD complex is essential to convert dimers of the bacterial chromosome into monomers to permit their segregation at cell division. It also contributes to the segregational stability of plasmids.</text>
</comment>
<evidence type="ECO:0000256" key="5">
    <source>
        <dbReference type="ARBA" id="ARBA00022618"/>
    </source>
</evidence>
<dbReference type="OrthoDB" id="9801717at2"/>
<feature type="active site" evidence="11">
    <location>
        <position position="241"/>
    </location>
</feature>
<dbReference type="NCBIfam" id="NF001399">
    <property type="entry name" value="PRK00283.1"/>
    <property type="match status" value="1"/>
</dbReference>
<dbReference type="NCBIfam" id="TIGR02224">
    <property type="entry name" value="recomb_XerC"/>
    <property type="match status" value="1"/>
</dbReference>
<evidence type="ECO:0000256" key="2">
    <source>
        <dbReference type="ARBA" id="ARBA00006657"/>
    </source>
</evidence>
<keyword evidence="8 11" id="KW-0238">DNA-binding</keyword>
<dbReference type="GO" id="GO:0003677">
    <property type="term" value="F:DNA binding"/>
    <property type="evidence" value="ECO:0007669"/>
    <property type="project" value="UniProtKB-UniRule"/>
</dbReference>
<dbReference type="GO" id="GO:0009037">
    <property type="term" value="F:tyrosine-based site-specific recombinase activity"/>
    <property type="evidence" value="ECO:0007669"/>
    <property type="project" value="UniProtKB-UniRule"/>
</dbReference>
<gene>
    <name evidence="11 14" type="primary">xerC</name>
    <name evidence="14" type="ORF">C2869_07965</name>
</gene>
<feature type="active site" evidence="11">
    <location>
        <position position="145"/>
    </location>
</feature>
<dbReference type="GO" id="GO:0051301">
    <property type="term" value="P:cell division"/>
    <property type="evidence" value="ECO:0007669"/>
    <property type="project" value="UniProtKB-UniRule"/>
</dbReference>
<dbReference type="Gene3D" id="1.10.150.130">
    <property type="match status" value="1"/>
</dbReference>
<sequence length="299" mass="34276">MPSLEELLNNYWQYLQAERRLSVQTLKAYQSQLAAIFSKQPIRDIAEIDNGYVRKVLANSKASGLSHSSIHLRLSALRSFCQYLVRQDLIDHNPAKTVNAPKQGRKLPKNLDIDEINQLLETDDEQQISQRDICMMELMYASGLRISELINLNISDVDFNTTLLRVTGKGNKQRIVPFGSKAKQAMQAWLKVRFESSQSPNNALFTSIHGNRLSVRQCRARMKLWGQKQGLSKHLNPHKLRHSFATHMLEGSQDLRAVQELLGHENLATTQVYTHLDFEHLSKVYDQAHPRARKLPTKK</sequence>
<keyword evidence="5 11" id="KW-0132">Cell division</keyword>
<dbReference type="InterPro" id="IPR010998">
    <property type="entry name" value="Integrase_recombinase_N"/>
</dbReference>
<keyword evidence="4 11" id="KW-0963">Cytoplasm</keyword>
<feature type="active site" evidence="11">
    <location>
        <position position="264"/>
    </location>
</feature>
<evidence type="ECO:0000256" key="11">
    <source>
        <dbReference type="HAMAP-Rule" id="MF_01808"/>
    </source>
</evidence>
<dbReference type="HAMAP" id="MF_01808">
    <property type="entry name" value="Recomb_XerC_XerD"/>
    <property type="match status" value="1"/>
</dbReference>
<comment type="subunit">
    <text evidence="11">Forms a cyclic heterotetrameric complex composed of two molecules of XerC and two molecules of XerD.</text>
</comment>
<dbReference type="AlphaFoldDB" id="A0A2S0VQ79"/>
<feature type="domain" description="Core-binding (CB)" evidence="13">
    <location>
        <begin position="2"/>
        <end position="85"/>
    </location>
</feature>
<accession>A0A2S0VQ79</accession>
<dbReference type="KEGG" id="cate:C2869_07965"/>
<comment type="similarity">
    <text evidence="2 11">Belongs to the 'phage' integrase family. XerC subfamily.</text>
</comment>
<keyword evidence="7 11" id="KW-0229">DNA integration</keyword>
<dbReference type="InterPro" id="IPR044068">
    <property type="entry name" value="CB"/>
</dbReference>
<name>A0A2S0VQ79_9ALTE</name>
<dbReference type="PROSITE" id="PS51900">
    <property type="entry name" value="CB"/>
    <property type="match status" value="1"/>
</dbReference>
<dbReference type="EMBL" id="CP026604">
    <property type="protein sequence ID" value="AWB66367.1"/>
    <property type="molecule type" value="Genomic_DNA"/>
</dbReference>
<evidence type="ECO:0000313" key="15">
    <source>
        <dbReference type="Proteomes" id="UP000244441"/>
    </source>
</evidence>
<dbReference type="Pfam" id="PF02899">
    <property type="entry name" value="Phage_int_SAM_1"/>
    <property type="match status" value="1"/>
</dbReference>
<dbReference type="InterPro" id="IPR013762">
    <property type="entry name" value="Integrase-like_cat_sf"/>
</dbReference>
<evidence type="ECO:0000256" key="4">
    <source>
        <dbReference type="ARBA" id="ARBA00022490"/>
    </source>
</evidence>
<evidence type="ECO:0000256" key="6">
    <source>
        <dbReference type="ARBA" id="ARBA00022829"/>
    </source>
</evidence>
<evidence type="ECO:0000256" key="8">
    <source>
        <dbReference type="ARBA" id="ARBA00023125"/>
    </source>
</evidence>
<dbReference type="InterPro" id="IPR050090">
    <property type="entry name" value="Tyrosine_recombinase_XerCD"/>
</dbReference>
<organism evidence="14 15">
    <name type="scientific">Saccharobesus litoralis</name>
    <dbReference type="NCBI Taxonomy" id="2172099"/>
    <lineage>
        <taxon>Bacteria</taxon>
        <taxon>Pseudomonadati</taxon>
        <taxon>Pseudomonadota</taxon>
        <taxon>Gammaproteobacteria</taxon>
        <taxon>Alteromonadales</taxon>
        <taxon>Alteromonadaceae</taxon>
        <taxon>Saccharobesus</taxon>
    </lineage>
</organism>
<dbReference type="PROSITE" id="PS51898">
    <property type="entry name" value="TYR_RECOMBINASE"/>
    <property type="match status" value="1"/>
</dbReference>
<reference evidence="14 15" key="1">
    <citation type="submission" date="2018-01" db="EMBL/GenBank/DDBJ databases">
        <title>Genome sequence of a Cantenovulum-like bacteria.</title>
        <authorList>
            <person name="Tan W.R."/>
            <person name="Lau N.-S."/>
            <person name="Go F."/>
            <person name="Amirul A.-A.A."/>
        </authorList>
    </citation>
    <scope>NUCLEOTIDE SEQUENCE [LARGE SCALE GENOMIC DNA]</scope>
    <source>
        <strain evidence="14 15">CCB-QB4</strain>
    </source>
</reference>
<evidence type="ECO:0000256" key="1">
    <source>
        <dbReference type="ARBA" id="ARBA00004496"/>
    </source>
</evidence>
<protein>
    <recommendedName>
        <fullName evidence="3 11">Tyrosine recombinase XerC</fullName>
    </recommendedName>
</protein>
<dbReference type="GO" id="GO:0006313">
    <property type="term" value="P:DNA transposition"/>
    <property type="evidence" value="ECO:0007669"/>
    <property type="project" value="UniProtKB-UniRule"/>
</dbReference>
<dbReference type="SUPFAM" id="SSF56349">
    <property type="entry name" value="DNA breaking-rejoining enzymes"/>
    <property type="match status" value="1"/>
</dbReference>
<keyword evidence="15" id="KW-1185">Reference proteome</keyword>
<evidence type="ECO:0000259" key="12">
    <source>
        <dbReference type="PROSITE" id="PS51898"/>
    </source>
</evidence>
<dbReference type="InterPro" id="IPR002104">
    <property type="entry name" value="Integrase_catalytic"/>
</dbReference>
<dbReference type="Proteomes" id="UP000244441">
    <property type="component" value="Chromosome"/>
</dbReference>
<dbReference type="InterPro" id="IPR004107">
    <property type="entry name" value="Integrase_SAM-like_N"/>
</dbReference>
<dbReference type="InterPro" id="IPR023009">
    <property type="entry name" value="Tyrosine_recombinase_XerC/XerD"/>
</dbReference>
<dbReference type="Pfam" id="PF00589">
    <property type="entry name" value="Phage_integrase"/>
    <property type="match status" value="1"/>
</dbReference>
<dbReference type="GO" id="GO:0005737">
    <property type="term" value="C:cytoplasm"/>
    <property type="evidence" value="ECO:0007669"/>
    <property type="project" value="UniProtKB-SubCell"/>
</dbReference>
<feature type="active site" evidence="11">
    <location>
        <position position="238"/>
    </location>
</feature>
<dbReference type="Gene3D" id="1.10.443.10">
    <property type="entry name" value="Intergrase catalytic core"/>
    <property type="match status" value="1"/>
</dbReference>
<keyword evidence="9 11" id="KW-0233">DNA recombination</keyword>
<dbReference type="GO" id="GO:0007059">
    <property type="term" value="P:chromosome segregation"/>
    <property type="evidence" value="ECO:0007669"/>
    <property type="project" value="UniProtKB-UniRule"/>
</dbReference>
<keyword evidence="10 11" id="KW-0131">Cell cycle</keyword>
<dbReference type="RefSeq" id="WP_108602431.1">
    <property type="nucleotide sequence ID" value="NZ_CP026604.1"/>
</dbReference>
<dbReference type="CDD" id="cd00798">
    <property type="entry name" value="INT_XerDC_C"/>
    <property type="match status" value="1"/>
</dbReference>
<evidence type="ECO:0000256" key="3">
    <source>
        <dbReference type="ARBA" id="ARBA00015804"/>
    </source>
</evidence>
<evidence type="ECO:0000259" key="13">
    <source>
        <dbReference type="PROSITE" id="PS51900"/>
    </source>
</evidence>
<keyword evidence="6 11" id="KW-0159">Chromosome partition</keyword>
<dbReference type="PANTHER" id="PTHR30349">
    <property type="entry name" value="PHAGE INTEGRASE-RELATED"/>
    <property type="match status" value="1"/>
</dbReference>
<dbReference type="NCBIfam" id="NF040815">
    <property type="entry name" value="recomb_XerA_Arch"/>
    <property type="match status" value="1"/>
</dbReference>
<feature type="active site" evidence="11">
    <location>
        <position position="169"/>
    </location>
</feature>
<comment type="subcellular location">
    <subcellularLocation>
        <location evidence="1 11">Cytoplasm</location>
    </subcellularLocation>
</comment>
<dbReference type="InterPro" id="IPR011010">
    <property type="entry name" value="DNA_brk_join_enz"/>
</dbReference>
<dbReference type="InterPro" id="IPR011931">
    <property type="entry name" value="Recomb_XerC"/>
</dbReference>
<evidence type="ECO:0000313" key="14">
    <source>
        <dbReference type="EMBL" id="AWB66367.1"/>
    </source>
</evidence>
<proteinExistence type="inferred from homology"/>
<dbReference type="PANTHER" id="PTHR30349:SF81">
    <property type="entry name" value="TYROSINE RECOMBINASE XERC"/>
    <property type="match status" value="1"/>
</dbReference>
<evidence type="ECO:0000256" key="9">
    <source>
        <dbReference type="ARBA" id="ARBA00023172"/>
    </source>
</evidence>